<evidence type="ECO:0000259" key="7">
    <source>
        <dbReference type="PROSITE" id="PS50940"/>
    </source>
</evidence>
<dbReference type="SMART" id="SM00494">
    <property type="entry name" value="ChtBD2"/>
    <property type="match status" value="3"/>
</dbReference>
<dbReference type="Pfam" id="PF01607">
    <property type="entry name" value="CBM_14"/>
    <property type="match status" value="3"/>
</dbReference>
<evidence type="ECO:0000256" key="5">
    <source>
        <dbReference type="ARBA" id="ARBA00023180"/>
    </source>
</evidence>
<keyword evidence="3" id="KW-0677">Repeat</keyword>
<evidence type="ECO:0000256" key="3">
    <source>
        <dbReference type="ARBA" id="ARBA00022737"/>
    </source>
</evidence>
<dbReference type="InterPro" id="IPR036508">
    <property type="entry name" value="Chitin-bd_dom_sf"/>
</dbReference>
<keyword evidence="2 6" id="KW-0732">Signal</keyword>
<keyword evidence="1" id="KW-0147">Chitin-binding</keyword>
<evidence type="ECO:0000313" key="9">
    <source>
        <dbReference type="RefSeq" id="XP_022249804.1"/>
    </source>
</evidence>
<proteinExistence type="predicted"/>
<protein>
    <submittedName>
        <fullName evidence="9">Protein obstructor-E-like</fullName>
    </submittedName>
</protein>
<keyword evidence="4" id="KW-1015">Disulfide bond</keyword>
<evidence type="ECO:0000256" key="2">
    <source>
        <dbReference type="ARBA" id="ARBA00022729"/>
    </source>
</evidence>
<dbReference type="Proteomes" id="UP000694941">
    <property type="component" value="Unplaced"/>
</dbReference>
<dbReference type="SUPFAM" id="SSF57625">
    <property type="entry name" value="Invertebrate chitin-binding proteins"/>
    <property type="match status" value="3"/>
</dbReference>
<feature type="domain" description="Chitin-binding type-2" evidence="7">
    <location>
        <begin position="96"/>
        <end position="151"/>
    </location>
</feature>
<feature type="domain" description="Chitin-binding type-2" evidence="7">
    <location>
        <begin position="48"/>
        <end position="89"/>
    </location>
</feature>
<dbReference type="RefSeq" id="XP_022249804.1">
    <property type="nucleotide sequence ID" value="XM_022394096.1"/>
</dbReference>
<keyword evidence="5" id="KW-0325">Glycoprotein</keyword>
<sequence>MSAGSVKSCGFFFVFLVLCHVLTVEAAPMTDITTDPCPCRCCSVKSRSDCSRYYLCVDNVRFSKKCNNGLVFNEDIQNCDYKENVICPNKPSVPENFTCPSIAGLFPYEPDCSWYIQCSHRIPYVMPCPPNLLFNREEKVCDYKENTDCMGNYPWPTDIPGVSDEELYILKWKCPELSGIFAHPKSIFKYIICKGGAPSIMKCSTGLRFNQETKQCDWLNV</sequence>
<name>A0ABM1T1P8_LIMPO</name>
<organism evidence="8 9">
    <name type="scientific">Limulus polyphemus</name>
    <name type="common">Atlantic horseshoe crab</name>
    <dbReference type="NCBI Taxonomy" id="6850"/>
    <lineage>
        <taxon>Eukaryota</taxon>
        <taxon>Metazoa</taxon>
        <taxon>Ecdysozoa</taxon>
        <taxon>Arthropoda</taxon>
        <taxon>Chelicerata</taxon>
        <taxon>Merostomata</taxon>
        <taxon>Xiphosura</taxon>
        <taxon>Limulidae</taxon>
        <taxon>Limulus</taxon>
    </lineage>
</organism>
<gene>
    <name evidence="9" type="primary">LOC111087450</name>
</gene>
<feature type="chain" id="PRO_5046966549" evidence="6">
    <location>
        <begin position="27"/>
        <end position="221"/>
    </location>
</feature>
<dbReference type="PANTHER" id="PTHR23301">
    <property type="entry name" value="CHITIN BINDING PERITROPHIN-A"/>
    <property type="match status" value="1"/>
</dbReference>
<dbReference type="InterPro" id="IPR002557">
    <property type="entry name" value="Chitin-bd_dom"/>
</dbReference>
<evidence type="ECO:0000256" key="6">
    <source>
        <dbReference type="SAM" id="SignalP"/>
    </source>
</evidence>
<feature type="domain" description="Chitin-binding type-2" evidence="7">
    <location>
        <begin position="171"/>
        <end position="221"/>
    </location>
</feature>
<dbReference type="PANTHER" id="PTHR23301:SF0">
    <property type="entry name" value="CHITIN-BINDING TYPE-2 DOMAIN-CONTAINING PROTEIN-RELATED"/>
    <property type="match status" value="1"/>
</dbReference>
<feature type="signal peptide" evidence="6">
    <location>
        <begin position="1"/>
        <end position="26"/>
    </location>
</feature>
<keyword evidence="8" id="KW-1185">Reference proteome</keyword>
<evidence type="ECO:0000256" key="4">
    <source>
        <dbReference type="ARBA" id="ARBA00023157"/>
    </source>
</evidence>
<accession>A0ABM1T1P8</accession>
<dbReference type="Gene3D" id="2.170.140.10">
    <property type="entry name" value="Chitin binding domain"/>
    <property type="match status" value="3"/>
</dbReference>
<dbReference type="InterPro" id="IPR051940">
    <property type="entry name" value="Chitin_bind-dev_reg"/>
</dbReference>
<reference evidence="9" key="1">
    <citation type="submission" date="2025-08" db="UniProtKB">
        <authorList>
            <consortium name="RefSeq"/>
        </authorList>
    </citation>
    <scope>IDENTIFICATION</scope>
    <source>
        <tissue evidence="9">Muscle</tissue>
    </source>
</reference>
<dbReference type="GeneID" id="111087450"/>
<evidence type="ECO:0000313" key="8">
    <source>
        <dbReference type="Proteomes" id="UP000694941"/>
    </source>
</evidence>
<evidence type="ECO:0000256" key="1">
    <source>
        <dbReference type="ARBA" id="ARBA00022669"/>
    </source>
</evidence>
<dbReference type="PROSITE" id="PS50940">
    <property type="entry name" value="CHIT_BIND_II"/>
    <property type="match status" value="3"/>
</dbReference>